<accession>K5WIY0</accession>
<evidence type="ECO:0000313" key="2">
    <source>
        <dbReference type="Proteomes" id="UP000008370"/>
    </source>
</evidence>
<dbReference type="KEGG" id="pco:PHACADRAFT_213956"/>
<dbReference type="EMBL" id="JH930479">
    <property type="protein sequence ID" value="EKM50207.1"/>
    <property type="molecule type" value="Genomic_DNA"/>
</dbReference>
<dbReference type="RefSeq" id="XP_007401395.1">
    <property type="nucleotide sequence ID" value="XM_007401333.1"/>
</dbReference>
<dbReference type="Proteomes" id="UP000008370">
    <property type="component" value="Unassembled WGS sequence"/>
</dbReference>
<organism evidence="1 2">
    <name type="scientific">Phanerochaete carnosa (strain HHB-10118-sp)</name>
    <name type="common">White-rot fungus</name>
    <name type="synonym">Peniophora carnosa</name>
    <dbReference type="NCBI Taxonomy" id="650164"/>
    <lineage>
        <taxon>Eukaryota</taxon>
        <taxon>Fungi</taxon>
        <taxon>Dikarya</taxon>
        <taxon>Basidiomycota</taxon>
        <taxon>Agaricomycotina</taxon>
        <taxon>Agaricomycetes</taxon>
        <taxon>Polyporales</taxon>
        <taxon>Phanerochaetaceae</taxon>
        <taxon>Phanerochaete</taxon>
    </lineage>
</organism>
<name>K5WIY0_PHACS</name>
<evidence type="ECO:0000313" key="1">
    <source>
        <dbReference type="EMBL" id="EKM50207.1"/>
    </source>
</evidence>
<protein>
    <submittedName>
        <fullName evidence="1">Uncharacterized protein</fullName>
    </submittedName>
</protein>
<proteinExistence type="predicted"/>
<sequence length="129" mass="14002">MDGHCVEAQDFLRLVFGTELVDGERCEQALTGELDALKSTLSKVPARKATICRVVVDAVNSMFQKLNLPFFMAITGDNPESATNNLTPDLMLYRTSQPGKADPSAFYYPGRNNSAGRCRAAWAAAVATL</sequence>
<dbReference type="InParanoid" id="K5WIY0"/>
<gene>
    <name evidence="1" type="ORF">PHACADRAFT_213956</name>
</gene>
<dbReference type="GeneID" id="18913441"/>
<reference evidence="1 2" key="1">
    <citation type="journal article" date="2012" name="BMC Genomics">
        <title>Comparative genomics of the white-rot fungi, Phanerochaete carnosa and P. chrysosporium, to elucidate the genetic basis of the distinct wood types they colonize.</title>
        <authorList>
            <person name="Suzuki H."/>
            <person name="MacDonald J."/>
            <person name="Syed K."/>
            <person name="Salamov A."/>
            <person name="Hori C."/>
            <person name="Aerts A."/>
            <person name="Henrissat B."/>
            <person name="Wiebenga A."/>
            <person name="vanKuyk P.A."/>
            <person name="Barry K."/>
            <person name="Lindquist E."/>
            <person name="LaButti K."/>
            <person name="Lapidus A."/>
            <person name="Lucas S."/>
            <person name="Coutinho P."/>
            <person name="Gong Y."/>
            <person name="Samejima M."/>
            <person name="Mahadevan R."/>
            <person name="Abou-Zaid M."/>
            <person name="de Vries R.P."/>
            <person name="Igarashi K."/>
            <person name="Yadav J.S."/>
            <person name="Grigoriev I.V."/>
            <person name="Master E.R."/>
        </authorList>
    </citation>
    <scope>NUCLEOTIDE SEQUENCE [LARGE SCALE GENOMIC DNA]</scope>
    <source>
        <strain evidence="1 2">HHB-10118-sp</strain>
    </source>
</reference>
<dbReference type="HOGENOM" id="CLU_1949571_0_0_1"/>
<keyword evidence="2" id="KW-1185">Reference proteome</keyword>
<dbReference type="AlphaFoldDB" id="K5WIY0"/>